<gene>
    <name evidence="2" type="primary">RvY_01418-1</name>
    <name evidence="2" type="synonym">RvY_01418.1</name>
    <name evidence="2" type="ORF">RvY_01418</name>
</gene>
<name>A0A1D1UQY9_RAMVA</name>
<reference evidence="2 3" key="1">
    <citation type="journal article" date="2016" name="Nat. Commun.">
        <title>Extremotolerant tardigrade genome and improved radiotolerance of human cultured cells by tardigrade-unique protein.</title>
        <authorList>
            <person name="Hashimoto T."/>
            <person name="Horikawa D.D."/>
            <person name="Saito Y."/>
            <person name="Kuwahara H."/>
            <person name="Kozuka-Hata H."/>
            <person name="Shin-I T."/>
            <person name="Minakuchi Y."/>
            <person name="Ohishi K."/>
            <person name="Motoyama A."/>
            <person name="Aizu T."/>
            <person name="Enomoto A."/>
            <person name="Kondo K."/>
            <person name="Tanaka S."/>
            <person name="Hara Y."/>
            <person name="Koshikawa S."/>
            <person name="Sagara H."/>
            <person name="Miura T."/>
            <person name="Yokobori S."/>
            <person name="Miyagawa K."/>
            <person name="Suzuki Y."/>
            <person name="Kubo T."/>
            <person name="Oyama M."/>
            <person name="Kohara Y."/>
            <person name="Fujiyama A."/>
            <person name="Arakawa K."/>
            <person name="Katayama T."/>
            <person name="Toyoda A."/>
            <person name="Kunieda T."/>
        </authorList>
    </citation>
    <scope>NUCLEOTIDE SEQUENCE [LARGE SCALE GENOMIC DNA]</scope>
    <source>
        <strain evidence="2 3">YOKOZUNA-1</strain>
    </source>
</reference>
<dbReference type="Proteomes" id="UP000186922">
    <property type="component" value="Unassembled WGS sequence"/>
</dbReference>
<organism evidence="2 3">
    <name type="scientific">Ramazzottius varieornatus</name>
    <name type="common">Water bear</name>
    <name type="synonym">Tardigrade</name>
    <dbReference type="NCBI Taxonomy" id="947166"/>
    <lineage>
        <taxon>Eukaryota</taxon>
        <taxon>Metazoa</taxon>
        <taxon>Ecdysozoa</taxon>
        <taxon>Tardigrada</taxon>
        <taxon>Eutardigrada</taxon>
        <taxon>Parachela</taxon>
        <taxon>Hypsibioidea</taxon>
        <taxon>Ramazzottiidae</taxon>
        <taxon>Ramazzottius</taxon>
    </lineage>
</organism>
<protein>
    <submittedName>
        <fullName evidence="2">Uncharacterized protein</fullName>
    </submittedName>
</protein>
<keyword evidence="3" id="KW-1185">Reference proteome</keyword>
<evidence type="ECO:0000313" key="2">
    <source>
        <dbReference type="EMBL" id="GAU88783.1"/>
    </source>
</evidence>
<accession>A0A1D1UQY9</accession>
<evidence type="ECO:0000256" key="1">
    <source>
        <dbReference type="SAM" id="MobiDB-lite"/>
    </source>
</evidence>
<proteinExistence type="predicted"/>
<dbReference type="EMBL" id="BDGG01000001">
    <property type="protein sequence ID" value="GAU88783.1"/>
    <property type="molecule type" value="Genomic_DNA"/>
</dbReference>
<comment type="caution">
    <text evidence="2">The sequence shown here is derived from an EMBL/GenBank/DDBJ whole genome shotgun (WGS) entry which is preliminary data.</text>
</comment>
<evidence type="ECO:0000313" key="3">
    <source>
        <dbReference type="Proteomes" id="UP000186922"/>
    </source>
</evidence>
<dbReference type="AlphaFoldDB" id="A0A1D1UQY9"/>
<feature type="region of interest" description="Disordered" evidence="1">
    <location>
        <begin position="1"/>
        <end position="20"/>
    </location>
</feature>
<sequence length="73" mass="8677">MSSPFPKFTRNPPENKAQDLVGNKGTRVVRTCNSLRFQLTDQNSRKDIWNIWYDKVLLSTFDAHYVRLQIEYQ</sequence>